<reference evidence="2" key="1">
    <citation type="journal article" date="2020" name="Stud. Mycol.">
        <title>101 Dothideomycetes genomes: a test case for predicting lifestyles and emergence of pathogens.</title>
        <authorList>
            <person name="Haridas S."/>
            <person name="Albert R."/>
            <person name="Binder M."/>
            <person name="Bloem J."/>
            <person name="Labutti K."/>
            <person name="Salamov A."/>
            <person name="Andreopoulos B."/>
            <person name="Baker S."/>
            <person name="Barry K."/>
            <person name="Bills G."/>
            <person name="Bluhm B."/>
            <person name="Cannon C."/>
            <person name="Castanera R."/>
            <person name="Culley D."/>
            <person name="Daum C."/>
            <person name="Ezra D."/>
            <person name="Gonzalez J."/>
            <person name="Henrissat B."/>
            <person name="Kuo A."/>
            <person name="Liang C."/>
            <person name="Lipzen A."/>
            <person name="Lutzoni F."/>
            <person name="Magnuson J."/>
            <person name="Mondo S."/>
            <person name="Nolan M."/>
            <person name="Ohm R."/>
            <person name="Pangilinan J."/>
            <person name="Park H.-J."/>
            <person name="Ramirez L."/>
            <person name="Alfaro M."/>
            <person name="Sun H."/>
            <person name="Tritt A."/>
            <person name="Yoshinaga Y."/>
            <person name="Zwiers L.-H."/>
            <person name="Turgeon B."/>
            <person name="Goodwin S."/>
            <person name="Spatafora J."/>
            <person name="Crous P."/>
            <person name="Grigoriev I."/>
        </authorList>
    </citation>
    <scope>NUCLEOTIDE SEQUENCE</scope>
    <source>
        <strain evidence="2">CBS 121167</strain>
    </source>
</reference>
<dbReference type="RefSeq" id="XP_033392547.1">
    <property type="nucleotide sequence ID" value="XM_033544475.1"/>
</dbReference>
<protein>
    <submittedName>
        <fullName evidence="2">Uncharacterized protein</fullName>
    </submittedName>
</protein>
<accession>A0A6A6AY09</accession>
<dbReference type="AlphaFoldDB" id="A0A6A6AY09"/>
<feature type="compositionally biased region" description="Acidic residues" evidence="1">
    <location>
        <begin position="476"/>
        <end position="488"/>
    </location>
</feature>
<keyword evidence="3" id="KW-1185">Reference proteome</keyword>
<feature type="compositionally biased region" description="Acidic residues" evidence="1">
    <location>
        <begin position="517"/>
        <end position="561"/>
    </location>
</feature>
<feature type="compositionally biased region" description="Basic and acidic residues" evidence="1">
    <location>
        <begin position="489"/>
        <end position="498"/>
    </location>
</feature>
<sequence length="578" mass="65143">MDTLPTELRMQIVEALYEEPPNDIRPAAFKPNSFLDNIRSVRLASRSLNAAASDIFLKTFFHNRLVLLERKSLSRLYQIATTQPFSRYLQHIVVLAYQFYPAACETYDSFWLRMQTNAQSEYPWMSETGVFEQFTKDDEAKADYPKAKAAHKIYQECLEDQQNFYKDFAHVGLLARIIKELDSTLQSVEVEAHTPRAYRSRIMREVPMPLTDEESETAHSQAVSTVVRAMHRSGGRGPCHFEVTGLSLNSIRLPAIQRSRFLQVNVKHLHSLHLFLAFPRGMSEADGSELQRELMNGFLSDFLATAPFLEDIHLHFPERLEFPVPFKALLGKRINKLKGLSLLGISVHFQELARFLTTHKQLERLRLDDILLRSGTWRGIFKLLHKGDFPGLSVFEGHNLVDKHALIHLPGDNVTSYVLNETDEVDWKTMELHKCTVITSAVAMVALLTGALPDQIAPDVTLPFIAYDVDNPGGALDEEPGEDNGEDEGNQHLFHDIGEASSQSDVDPTEYYPGSDSEPDDELMPGLDESSDEDSDSSIDLALEDGDEWEEDRSADEDGYLSDDSATDKAVDAIIAAL</sequence>
<proteinExistence type="predicted"/>
<dbReference type="GeneID" id="54301971"/>
<feature type="region of interest" description="Disordered" evidence="1">
    <location>
        <begin position="471"/>
        <end position="564"/>
    </location>
</feature>
<dbReference type="OrthoDB" id="5422579at2759"/>
<organism evidence="2 3">
    <name type="scientific">Aplosporella prunicola CBS 121167</name>
    <dbReference type="NCBI Taxonomy" id="1176127"/>
    <lineage>
        <taxon>Eukaryota</taxon>
        <taxon>Fungi</taxon>
        <taxon>Dikarya</taxon>
        <taxon>Ascomycota</taxon>
        <taxon>Pezizomycotina</taxon>
        <taxon>Dothideomycetes</taxon>
        <taxon>Dothideomycetes incertae sedis</taxon>
        <taxon>Botryosphaeriales</taxon>
        <taxon>Aplosporellaceae</taxon>
        <taxon>Aplosporella</taxon>
    </lineage>
</organism>
<dbReference type="Proteomes" id="UP000799438">
    <property type="component" value="Unassembled WGS sequence"/>
</dbReference>
<gene>
    <name evidence="2" type="ORF">K452DRAFT_322164</name>
</gene>
<evidence type="ECO:0000313" key="2">
    <source>
        <dbReference type="EMBL" id="KAF2136829.1"/>
    </source>
</evidence>
<evidence type="ECO:0000256" key="1">
    <source>
        <dbReference type="SAM" id="MobiDB-lite"/>
    </source>
</evidence>
<dbReference type="EMBL" id="ML995511">
    <property type="protein sequence ID" value="KAF2136829.1"/>
    <property type="molecule type" value="Genomic_DNA"/>
</dbReference>
<name>A0A6A6AY09_9PEZI</name>
<evidence type="ECO:0000313" key="3">
    <source>
        <dbReference type="Proteomes" id="UP000799438"/>
    </source>
</evidence>